<evidence type="ECO:0000313" key="3">
    <source>
        <dbReference type="Proteomes" id="UP001341840"/>
    </source>
</evidence>
<keyword evidence="3" id="KW-1185">Reference proteome</keyword>
<gene>
    <name evidence="2" type="ORF">PIB30_053684</name>
</gene>
<comment type="caution">
    <text evidence="2">The sequence shown here is derived from an EMBL/GenBank/DDBJ whole genome shotgun (WGS) entry which is preliminary data.</text>
</comment>
<proteinExistence type="predicted"/>
<feature type="domain" description="Replication protein A 70 kDa DNA-binding subunit B/D first OB fold" evidence="1">
    <location>
        <begin position="34"/>
        <end position="89"/>
    </location>
</feature>
<evidence type="ECO:0000259" key="1">
    <source>
        <dbReference type="Pfam" id="PF02721"/>
    </source>
</evidence>
<reference evidence="2 3" key="1">
    <citation type="journal article" date="2023" name="Plants (Basel)">
        <title>Bridging the Gap: Combining Genomics and Transcriptomics Approaches to Understand Stylosanthes scabra, an Orphan Legume from the Brazilian Caatinga.</title>
        <authorList>
            <person name="Ferreira-Neto J.R.C."/>
            <person name="da Silva M.D."/>
            <person name="Binneck E."/>
            <person name="de Melo N.F."/>
            <person name="da Silva R.H."/>
            <person name="de Melo A.L.T.M."/>
            <person name="Pandolfi V."/>
            <person name="Bustamante F.O."/>
            <person name="Brasileiro-Vidal A.C."/>
            <person name="Benko-Iseppon A.M."/>
        </authorList>
    </citation>
    <scope>NUCLEOTIDE SEQUENCE [LARGE SCALE GENOMIC DNA]</scope>
    <source>
        <tissue evidence="2">Leaves</tissue>
    </source>
</reference>
<dbReference type="InterPro" id="IPR012340">
    <property type="entry name" value="NA-bd_OB-fold"/>
</dbReference>
<dbReference type="Proteomes" id="UP001341840">
    <property type="component" value="Unassembled WGS sequence"/>
</dbReference>
<dbReference type="Gene3D" id="2.40.50.140">
    <property type="entry name" value="Nucleic acid-binding proteins"/>
    <property type="match status" value="1"/>
</dbReference>
<protein>
    <recommendedName>
        <fullName evidence="1">Replication protein A 70 kDa DNA-binding subunit B/D first OB fold domain-containing protein</fullName>
    </recommendedName>
</protein>
<dbReference type="EMBL" id="JASCZI010151436">
    <property type="protein sequence ID" value="MED6172840.1"/>
    <property type="molecule type" value="Genomic_DNA"/>
</dbReference>
<dbReference type="InterPro" id="IPR003871">
    <property type="entry name" value="RFA1B/D_OB_1st"/>
</dbReference>
<name>A0ABU6VJI3_9FABA</name>
<accession>A0ABU6VJI3</accession>
<organism evidence="2 3">
    <name type="scientific">Stylosanthes scabra</name>
    <dbReference type="NCBI Taxonomy" id="79078"/>
    <lineage>
        <taxon>Eukaryota</taxon>
        <taxon>Viridiplantae</taxon>
        <taxon>Streptophyta</taxon>
        <taxon>Embryophyta</taxon>
        <taxon>Tracheophyta</taxon>
        <taxon>Spermatophyta</taxon>
        <taxon>Magnoliopsida</taxon>
        <taxon>eudicotyledons</taxon>
        <taxon>Gunneridae</taxon>
        <taxon>Pentapetalae</taxon>
        <taxon>rosids</taxon>
        <taxon>fabids</taxon>
        <taxon>Fabales</taxon>
        <taxon>Fabaceae</taxon>
        <taxon>Papilionoideae</taxon>
        <taxon>50 kb inversion clade</taxon>
        <taxon>dalbergioids sensu lato</taxon>
        <taxon>Dalbergieae</taxon>
        <taxon>Pterocarpus clade</taxon>
        <taxon>Stylosanthes</taxon>
    </lineage>
</organism>
<sequence>MGERISLGFVRVGPNKLLRDLAPWKECWRIKFNRIQCTVTKEFIAYFEGIIREGGVYWLSQFILVPNVGQVKVTKHRSRLLFQRETELIHIPDENITIANFLVETVEIVIRNTKESPYLIVVLLQSAKIKVVGGKVGLQNVINCSKVIVNLDTLETSRFLHLLDPKEVYFIDTITVGNGFVVADLDDDFLNMSMNRTIRDLKEDDEDGCFNVNGRIKSICSNYDWWYYCCVGGYPLQIESNGLSCSNCRPEMFNDIMGKEVLFKVVRKRVGNTPYMGDFKVVNSCDNPAIVAKFKLGPISNKFDQPRILSPVYEDIIRNPALHFDVTSLASRLSIDFHKIDAIERNLETLSAEQDSKKSGEQFYSDYSVLLSGLIGKKMVFMIDVEPVMEHALCPAYNVYRTCDDDLIKLFTIFDARAARKHAAAFSDVGSSSNLNSIASLPVIDNVVKIICKQRVTATYSYAPTIVKEKLEEAFTLCVENRFSDDEDDNAEQLMGSN</sequence>
<dbReference type="Pfam" id="PF02721">
    <property type="entry name" value="DUF223"/>
    <property type="match status" value="1"/>
</dbReference>
<evidence type="ECO:0000313" key="2">
    <source>
        <dbReference type="EMBL" id="MED6172840.1"/>
    </source>
</evidence>